<dbReference type="SUPFAM" id="SSF53041">
    <property type="entry name" value="Resolvase-like"/>
    <property type="match status" value="1"/>
</dbReference>
<evidence type="ECO:0000313" key="2">
    <source>
        <dbReference type="EMBL" id="NDL26988.1"/>
    </source>
</evidence>
<gene>
    <name evidence="2" type="ORF">GPY42_18090</name>
</gene>
<name>A0ABX0B6L7_9GAMM</name>
<dbReference type="InterPro" id="IPR036162">
    <property type="entry name" value="Resolvase-like_N_sf"/>
</dbReference>
<evidence type="ECO:0000259" key="1">
    <source>
        <dbReference type="PROSITE" id="PS51736"/>
    </source>
</evidence>
<dbReference type="InterPro" id="IPR006119">
    <property type="entry name" value="Resolv_N"/>
</dbReference>
<dbReference type="Gene3D" id="3.40.50.1390">
    <property type="entry name" value="Resolvase, N-terminal catalytic domain"/>
    <property type="match status" value="1"/>
</dbReference>
<sequence length="52" mass="5730">MCATSDTLIVTKLDRLARSVDYLSQIASRFQSENIDLVVYCSLSSPSGPTYL</sequence>
<accession>A0ABX0B6L7</accession>
<organism evidence="2 3">
    <name type="scientific">Photorhabdus kayaii</name>
    <dbReference type="NCBI Taxonomy" id="230088"/>
    <lineage>
        <taxon>Bacteria</taxon>
        <taxon>Pseudomonadati</taxon>
        <taxon>Pseudomonadota</taxon>
        <taxon>Gammaproteobacteria</taxon>
        <taxon>Enterobacterales</taxon>
        <taxon>Morganellaceae</taxon>
        <taxon>Photorhabdus</taxon>
    </lineage>
</organism>
<protein>
    <recommendedName>
        <fullName evidence="1">Resolvase/invertase-type recombinase catalytic domain-containing protein</fullName>
    </recommendedName>
</protein>
<evidence type="ECO:0000313" key="3">
    <source>
        <dbReference type="Proteomes" id="UP000470051"/>
    </source>
</evidence>
<keyword evidence="3" id="KW-1185">Reference proteome</keyword>
<feature type="domain" description="Resolvase/invertase-type recombinase catalytic" evidence="1">
    <location>
        <begin position="1"/>
        <end position="52"/>
    </location>
</feature>
<dbReference type="PROSITE" id="PS51736">
    <property type="entry name" value="RECOMBINASES_3"/>
    <property type="match status" value="1"/>
</dbReference>
<dbReference type="EMBL" id="WSFE01000031">
    <property type="protein sequence ID" value="NDL26988.1"/>
    <property type="molecule type" value="Genomic_DNA"/>
</dbReference>
<dbReference type="Proteomes" id="UP000470051">
    <property type="component" value="Unassembled WGS sequence"/>
</dbReference>
<reference evidence="2 3" key="1">
    <citation type="submission" date="2019-12" db="EMBL/GenBank/DDBJ databases">
        <title>Engineering Photorhabdus to improve their lethality against agricultural pests.</title>
        <authorList>
            <person name="Machado R.A.R."/>
        </authorList>
    </citation>
    <scope>NUCLEOTIDE SEQUENCE [LARGE SCALE GENOMIC DNA]</scope>
    <source>
        <strain evidence="2 3">M-HU2</strain>
    </source>
</reference>
<dbReference type="Pfam" id="PF00239">
    <property type="entry name" value="Resolvase"/>
    <property type="match status" value="1"/>
</dbReference>
<proteinExistence type="predicted"/>
<comment type="caution">
    <text evidence="2">The sequence shown here is derived from an EMBL/GenBank/DDBJ whole genome shotgun (WGS) entry which is preliminary data.</text>
</comment>